<evidence type="ECO:0000313" key="3">
    <source>
        <dbReference type="Proteomes" id="UP000660265"/>
    </source>
</evidence>
<dbReference type="EMBL" id="BMMV01000002">
    <property type="protein sequence ID" value="GGJ77086.1"/>
    <property type="molecule type" value="Genomic_DNA"/>
</dbReference>
<evidence type="ECO:0000313" key="2">
    <source>
        <dbReference type="EMBL" id="GGJ77086.1"/>
    </source>
</evidence>
<dbReference type="RefSeq" id="WP_189105648.1">
    <property type="nucleotide sequence ID" value="NZ_BMMV01000002.1"/>
</dbReference>
<organism evidence="2 3">
    <name type="scientific">Streptomyces camponoticapitis</name>
    <dbReference type="NCBI Taxonomy" id="1616125"/>
    <lineage>
        <taxon>Bacteria</taxon>
        <taxon>Bacillati</taxon>
        <taxon>Actinomycetota</taxon>
        <taxon>Actinomycetes</taxon>
        <taxon>Kitasatosporales</taxon>
        <taxon>Streptomycetaceae</taxon>
        <taxon>Streptomyces</taxon>
    </lineage>
</organism>
<dbReference type="Proteomes" id="UP000660265">
    <property type="component" value="Unassembled WGS sequence"/>
</dbReference>
<sequence>MPFQDENEANNYGLDRESDVRNRRNRRRPDAPLGMIDYIDKWFGEGNLRINSNRTNKSRLKSVIKP</sequence>
<keyword evidence="3" id="KW-1185">Reference proteome</keyword>
<proteinExistence type="predicted"/>
<reference evidence="3" key="1">
    <citation type="journal article" date="2019" name="Int. J. Syst. Evol. Microbiol.">
        <title>The Global Catalogue of Microorganisms (GCM) 10K type strain sequencing project: providing services to taxonomists for standard genome sequencing and annotation.</title>
        <authorList>
            <consortium name="The Broad Institute Genomics Platform"/>
            <consortium name="The Broad Institute Genome Sequencing Center for Infectious Disease"/>
            <person name="Wu L."/>
            <person name="Ma J."/>
        </authorList>
    </citation>
    <scope>NUCLEOTIDE SEQUENCE [LARGE SCALE GENOMIC DNA]</scope>
    <source>
        <strain evidence="3">CGMCC 4.7275</strain>
    </source>
</reference>
<name>A0ABQ2DZ84_9ACTN</name>
<accession>A0ABQ2DZ84</accession>
<comment type="caution">
    <text evidence="2">The sequence shown here is derived from an EMBL/GenBank/DDBJ whole genome shotgun (WGS) entry which is preliminary data.</text>
</comment>
<feature type="region of interest" description="Disordered" evidence="1">
    <location>
        <begin position="1"/>
        <end position="31"/>
    </location>
</feature>
<evidence type="ECO:0000256" key="1">
    <source>
        <dbReference type="SAM" id="MobiDB-lite"/>
    </source>
</evidence>
<gene>
    <name evidence="2" type="ORF">GCM10011583_05490</name>
</gene>
<protein>
    <submittedName>
        <fullName evidence="2">Uncharacterized protein</fullName>
    </submittedName>
</protein>